<proteinExistence type="inferred from homology"/>
<keyword evidence="3" id="KW-1003">Cell membrane</keyword>
<keyword evidence="4" id="KW-0812">Transmembrane</keyword>
<organism evidence="7 8">
    <name type="scientific">Niveispirillum cyanobacteriorum</name>
    <dbReference type="NCBI Taxonomy" id="1612173"/>
    <lineage>
        <taxon>Bacteria</taxon>
        <taxon>Pseudomonadati</taxon>
        <taxon>Pseudomonadota</taxon>
        <taxon>Alphaproteobacteria</taxon>
        <taxon>Rhodospirillales</taxon>
        <taxon>Azospirillaceae</taxon>
        <taxon>Niveispirillum</taxon>
    </lineage>
</organism>
<dbReference type="RefSeq" id="WP_102113641.1">
    <property type="nucleotide sequence ID" value="NZ_BMGN01000006.1"/>
</dbReference>
<evidence type="ECO:0000256" key="5">
    <source>
        <dbReference type="ARBA" id="ARBA00022989"/>
    </source>
</evidence>
<evidence type="ECO:0000256" key="6">
    <source>
        <dbReference type="ARBA" id="ARBA00023136"/>
    </source>
</evidence>
<reference evidence="7 8" key="1">
    <citation type="submission" date="2017-12" db="EMBL/GenBank/DDBJ databases">
        <title>Genomes of bacteria within cyanobacterial aggregates.</title>
        <authorList>
            <person name="Cai H."/>
        </authorList>
    </citation>
    <scope>NUCLEOTIDE SEQUENCE [LARGE SCALE GENOMIC DNA]</scope>
    <source>
        <strain evidence="7 8">TH16</strain>
    </source>
</reference>
<evidence type="ECO:0000313" key="7">
    <source>
        <dbReference type="EMBL" id="AUN32090.1"/>
    </source>
</evidence>
<comment type="subcellular location">
    <subcellularLocation>
        <location evidence="1">Cell membrane</location>
        <topology evidence="1">Multi-pass membrane protein</topology>
    </subcellularLocation>
</comment>
<keyword evidence="6" id="KW-0472">Membrane</keyword>
<keyword evidence="8" id="KW-1185">Reference proteome</keyword>
<dbReference type="PANTHER" id="PTHR33452">
    <property type="entry name" value="OXIDOREDUCTASE CATD-RELATED"/>
    <property type="match status" value="1"/>
</dbReference>
<comment type="similarity">
    <text evidence="2">Belongs to the DoxX family.</text>
</comment>
<evidence type="ECO:0000256" key="3">
    <source>
        <dbReference type="ARBA" id="ARBA00022475"/>
    </source>
</evidence>
<dbReference type="KEGG" id="ncb:C0V82_16870"/>
<sequence>MNTLIANNAKFLPVAGRVLLAAIFISSGLSKVTGWEGSLAYVGSAGLPLPSELLLLAAIVTELVGGALVVVGFQTRAAALALAGFSIVSAILFHNYWAVTDAQMAYIQSIMFWKNLSMAGGFLVLAGHGAGALAVDNLLAKKA</sequence>
<dbReference type="Pfam" id="PF07681">
    <property type="entry name" value="DoxX"/>
    <property type="match status" value="1"/>
</dbReference>
<gene>
    <name evidence="7" type="ORF">C0V82_16870</name>
</gene>
<protein>
    <submittedName>
        <fullName evidence="7">DoxX family protein</fullName>
    </submittedName>
</protein>
<dbReference type="OrthoDB" id="9810206at2"/>
<accession>A0A2K9NG45</accession>
<dbReference type="GO" id="GO:0005886">
    <property type="term" value="C:plasma membrane"/>
    <property type="evidence" value="ECO:0007669"/>
    <property type="project" value="UniProtKB-SubCell"/>
</dbReference>
<dbReference type="InterPro" id="IPR051907">
    <property type="entry name" value="DoxX-like_oxidoreductase"/>
</dbReference>
<dbReference type="Proteomes" id="UP000234752">
    <property type="component" value="Chromosome eg_2"/>
</dbReference>
<evidence type="ECO:0000256" key="1">
    <source>
        <dbReference type="ARBA" id="ARBA00004651"/>
    </source>
</evidence>
<dbReference type="PANTHER" id="PTHR33452:SF1">
    <property type="entry name" value="INNER MEMBRANE PROTEIN YPHA-RELATED"/>
    <property type="match status" value="1"/>
</dbReference>
<keyword evidence="5" id="KW-1133">Transmembrane helix</keyword>
<evidence type="ECO:0000256" key="2">
    <source>
        <dbReference type="ARBA" id="ARBA00006679"/>
    </source>
</evidence>
<evidence type="ECO:0000313" key="8">
    <source>
        <dbReference type="Proteomes" id="UP000234752"/>
    </source>
</evidence>
<dbReference type="AlphaFoldDB" id="A0A2K9NG45"/>
<name>A0A2K9NG45_9PROT</name>
<dbReference type="EMBL" id="CP025612">
    <property type="protein sequence ID" value="AUN32090.1"/>
    <property type="molecule type" value="Genomic_DNA"/>
</dbReference>
<evidence type="ECO:0000256" key="4">
    <source>
        <dbReference type="ARBA" id="ARBA00022692"/>
    </source>
</evidence>
<dbReference type="InterPro" id="IPR032808">
    <property type="entry name" value="DoxX"/>
</dbReference>